<keyword evidence="5" id="KW-0028">Amino-acid biosynthesis</keyword>
<dbReference type="InterPro" id="IPR002220">
    <property type="entry name" value="DapA-like"/>
</dbReference>
<evidence type="ECO:0000313" key="14">
    <source>
        <dbReference type="EMBL" id="AKG38338.1"/>
    </source>
</evidence>
<dbReference type="KEGG" id="thf:MA03_02305"/>
<evidence type="ECO:0000256" key="8">
    <source>
        <dbReference type="ARBA" id="ARBA00023239"/>
    </source>
</evidence>
<sequence length="301" mass="33341">MKAKFYGVISPFITPFKEDYTIDEEAVKWLARHQAENGVHGIFPNSTTGEFVHLSREESITITRLVLETVGGKVWVIPGISANYTEECVSLARTFKEMGVDGAVVTPPYFFKVSPERLKVHFSTILEKVDLPLIIYNIPATTGINIPVSLYQQLAREYSHLAGAKATIESFTYFRQLIQAVKAERKDFAVLTGLDDLLLPVLMMGGDGGIMALANVAPHLHRAVYDSFISGDLAKAVENWHRLLTLTKVYDYATSFPTSVKTLLEVLGAPVKPYARSPLTPESNDVKQKIAQVAKELGLKI</sequence>
<feature type="active site" description="Schiff-base intermediate with substrate" evidence="12">
    <location>
        <position position="165"/>
    </location>
</feature>
<dbReference type="AlphaFoldDB" id="A0A0F7FHW8"/>
<feature type="active site" description="Proton donor/acceptor" evidence="12">
    <location>
        <position position="136"/>
    </location>
</feature>
<comment type="catalytic activity">
    <reaction evidence="10">
        <text>L-aspartate 4-semialdehyde + pyruvate = (2S,4S)-4-hydroxy-2,3,4,5-tetrahydrodipicolinate + H2O + H(+)</text>
        <dbReference type="Rhea" id="RHEA:34171"/>
        <dbReference type="ChEBI" id="CHEBI:15361"/>
        <dbReference type="ChEBI" id="CHEBI:15377"/>
        <dbReference type="ChEBI" id="CHEBI:15378"/>
        <dbReference type="ChEBI" id="CHEBI:67139"/>
        <dbReference type="ChEBI" id="CHEBI:537519"/>
        <dbReference type="EC" id="4.3.3.7"/>
    </reaction>
</comment>
<evidence type="ECO:0000256" key="5">
    <source>
        <dbReference type="ARBA" id="ARBA00022605"/>
    </source>
</evidence>
<evidence type="ECO:0000256" key="6">
    <source>
        <dbReference type="ARBA" id="ARBA00022915"/>
    </source>
</evidence>
<dbReference type="EC" id="4.3.3.7" evidence="3 11"/>
<protein>
    <recommendedName>
        <fullName evidence="3 11">4-hydroxy-tetrahydrodipicolinate synthase</fullName>
        <ecNumber evidence="3 11">4.3.3.7</ecNumber>
    </recommendedName>
</protein>
<dbReference type="SUPFAM" id="SSF51569">
    <property type="entry name" value="Aldolase"/>
    <property type="match status" value="1"/>
</dbReference>
<dbReference type="CDD" id="cd00408">
    <property type="entry name" value="DHDPS-like"/>
    <property type="match status" value="1"/>
</dbReference>
<keyword evidence="15" id="KW-1185">Reference proteome</keyword>
<name>A0A0F7FHW8_9CREN</name>
<dbReference type="OrthoDB" id="33636at2157"/>
<dbReference type="RefSeq" id="WP_052883726.1">
    <property type="nucleotide sequence ID" value="NZ_CP009961.1"/>
</dbReference>
<dbReference type="PATRIC" id="fig|1550241.5.peg.473"/>
<dbReference type="UniPathway" id="UPA00034">
    <property type="reaction ID" value="UER00017"/>
</dbReference>
<dbReference type="Proteomes" id="UP000067434">
    <property type="component" value="Chromosome"/>
</dbReference>
<evidence type="ECO:0000313" key="15">
    <source>
        <dbReference type="Proteomes" id="UP000067434"/>
    </source>
</evidence>
<keyword evidence="4" id="KW-0963">Cytoplasm</keyword>
<evidence type="ECO:0000256" key="9">
    <source>
        <dbReference type="ARBA" id="ARBA00023270"/>
    </source>
</evidence>
<comment type="function">
    <text evidence="1">Catalyzes the condensation of (S)-aspartate-beta-semialdehyde [(S)-ASA] and pyruvate to 4-hydroxy-tetrahydrodipicolinate (HTPA).</text>
</comment>
<keyword evidence="7" id="KW-0457">Lysine biosynthesis</keyword>
<dbReference type="SMART" id="SM01130">
    <property type="entry name" value="DHDPS"/>
    <property type="match status" value="1"/>
</dbReference>
<dbReference type="GO" id="GO:0008675">
    <property type="term" value="F:2-dehydro-3-deoxy-phosphogluconate aldolase activity"/>
    <property type="evidence" value="ECO:0007669"/>
    <property type="project" value="UniProtKB-ARBA"/>
</dbReference>
<gene>
    <name evidence="14" type="ORF">MA03_02305</name>
</gene>
<evidence type="ECO:0000256" key="10">
    <source>
        <dbReference type="ARBA" id="ARBA00047836"/>
    </source>
</evidence>
<dbReference type="InterPro" id="IPR005263">
    <property type="entry name" value="DapA"/>
</dbReference>
<evidence type="ECO:0000256" key="3">
    <source>
        <dbReference type="ARBA" id="ARBA00012086"/>
    </source>
</evidence>
<dbReference type="GO" id="GO:0019877">
    <property type="term" value="P:diaminopimelate biosynthetic process"/>
    <property type="evidence" value="ECO:0007669"/>
    <property type="project" value="UniProtKB-KW"/>
</dbReference>
<evidence type="ECO:0000256" key="12">
    <source>
        <dbReference type="PIRSR" id="PIRSR001365-1"/>
    </source>
</evidence>
<evidence type="ECO:0000256" key="1">
    <source>
        <dbReference type="ARBA" id="ARBA00003294"/>
    </source>
</evidence>
<dbReference type="InterPro" id="IPR013785">
    <property type="entry name" value="Aldolase_TIM"/>
</dbReference>
<dbReference type="PANTHER" id="PTHR12128:SF66">
    <property type="entry name" value="4-HYDROXY-2-OXOGLUTARATE ALDOLASE, MITOCHONDRIAL"/>
    <property type="match status" value="1"/>
</dbReference>
<dbReference type="Gene3D" id="3.20.20.70">
    <property type="entry name" value="Aldolase class I"/>
    <property type="match status" value="1"/>
</dbReference>
<evidence type="ECO:0000256" key="11">
    <source>
        <dbReference type="NCBIfam" id="TIGR00674"/>
    </source>
</evidence>
<dbReference type="Pfam" id="PF00701">
    <property type="entry name" value="DHDPS"/>
    <property type="match status" value="1"/>
</dbReference>
<dbReference type="PANTHER" id="PTHR12128">
    <property type="entry name" value="DIHYDRODIPICOLINATE SYNTHASE"/>
    <property type="match status" value="1"/>
</dbReference>
<dbReference type="PIRSF" id="PIRSF001365">
    <property type="entry name" value="DHDPS"/>
    <property type="match status" value="1"/>
</dbReference>
<feature type="binding site" evidence="13">
    <location>
        <position position="48"/>
    </location>
    <ligand>
        <name>pyruvate</name>
        <dbReference type="ChEBI" id="CHEBI:15361"/>
    </ligand>
</feature>
<keyword evidence="6" id="KW-0220">Diaminopimelate biosynthesis</keyword>
<evidence type="ECO:0000256" key="7">
    <source>
        <dbReference type="ARBA" id="ARBA00023154"/>
    </source>
</evidence>
<dbReference type="GeneID" id="25401026"/>
<dbReference type="EMBL" id="CP009961">
    <property type="protein sequence ID" value="AKG38338.1"/>
    <property type="molecule type" value="Genomic_DNA"/>
</dbReference>
<dbReference type="NCBIfam" id="TIGR00674">
    <property type="entry name" value="dapA"/>
    <property type="match status" value="1"/>
</dbReference>
<evidence type="ECO:0000256" key="13">
    <source>
        <dbReference type="PIRSR" id="PIRSR001365-2"/>
    </source>
</evidence>
<feature type="binding site" evidence="13">
    <location>
        <position position="210"/>
    </location>
    <ligand>
        <name>pyruvate</name>
        <dbReference type="ChEBI" id="CHEBI:15361"/>
    </ligand>
</feature>
<keyword evidence="8 14" id="KW-0456">Lyase</keyword>
<evidence type="ECO:0000256" key="2">
    <source>
        <dbReference type="ARBA" id="ARBA00005120"/>
    </source>
</evidence>
<comment type="pathway">
    <text evidence="2">Amino-acid biosynthesis; L-lysine biosynthesis via DAP pathway; (S)-tetrahydrodipicolinate from L-aspartate: step 3/4.</text>
</comment>
<proteinExistence type="predicted"/>
<dbReference type="STRING" id="1550241.MA03_02305"/>
<dbReference type="PRINTS" id="PR00146">
    <property type="entry name" value="DHPICSNTHASE"/>
</dbReference>
<dbReference type="GO" id="GO:0009089">
    <property type="term" value="P:lysine biosynthetic process via diaminopimelate"/>
    <property type="evidence" value="ECO:0007669"/>
    <property type="project" value="UniProtKB-UniRule"/>
</dbReference>
<reference evidence="14 15" key="1">
    <citation type="journal article" date="2015" name="Stand. Genomic Sci.">
        <title>Complete genome sequence of and proposal of Thermofilum uzonense sp. nov. a novel hyperthermophilic crenarchaeon and emended description of the genus Thermofilum.</title>
        <authorList>
            <person name="Toshchakov S.V."/>
            <person name="Korzhenkov A.A."/>
            <person name="Samarov N.I."/>
            <person name="Mazunin I.O."/>
            <person name="Mozhey O.I."/>
            <person name="Shmyr I.S."/>
            <person name="Derbikova K.S."/>
            <person name="Taranov E.A."/>
            <person name="Dominova I.N."/>
            <person name="Bonch-Osmolovskaya E.A."/>
            <person name="Patrushev M.V."/>
            <person name="Podosokorskaya O.A."/>
            <person name="Kublanov I.V."/>
        </authorList>
    </citation>
    <scope>NUCLEOTIDE SEQUENCE [LARGE SCALE GENOMIC DNA]</scope>
    <source>
        <strain evidence="14 15">1807-2</strain>
    </source>
</reference>
<dbReference type="HOGENOM" id="CLU_049343_5_1_2"/>
<organism evidence="14 15">
    <name type="scientific">Infirmifilum uzonense</name>
    <dbReference type="NCBI Taxonomy" id="1550241"/>
    <lineage>
        <taxon>Archaea</taxon>
        <taxon>Thermoproteota</taxon>
        <taxon>Thermoprotei</taxon>
        <taxon>Thermofilales</taxon>
        <taxon>Thermofilaceae</taxon>
        <taxon>Infirmifilum</taxon>
    </lineage>
</organism>
<evidence type="ECO:0000256" key="4">
    <source>
        <dbReference type="ARBA" id="ARBA00022490"/>
    </source>
</evidence>
<accession>A0A0F7FHW8</accession>
<dbReference type="GO" id="GO:0008840">
    <property type="term" value="F:4-hydroxy-tetrahydrodipicolinate synthase activity"/>
    <property type="evidence" value="ECO:0007669"/>
    <property type="project" value="UniProtKB-UniRule"/>
</dbReference>
<keyword evidence="9" id="KW-0704">Schiff base</keyword>